<comment type="caution">
    <text evidence="2">The sequence shown here is derived from an EMBL/GenBank/DDBJ whole genome shotgun (WGS) entry which is preliminary data.</text>
</comment>
<reference evidence="2 3" key="1">
    <citation type="submission" date="2018-10" db="EMBL/GenBank/DDBJ databases">
        <title>Genomic Encyclopedia of Archaeal and Bacterial Type Strains, Phase II (KMG-II): from individual species to whole genera.</title>
        <authorList>
            <person name="Goeker M."/>
        </authorList>
    </citation>
    <scope>NUCLEOTIDE SEQUENCE [LARGE SCALE GENOMIC DNA]</scope>
    <source>
        <strain evidence="2 3">DSM 14954</strain>
    </source>
</reference>
<protein>
    <recommendedName>
        <fullName evidence="4">Methyltransferase family protein</fullName>
    </recommendedName>
</protein>
<feature type="region of interest" description="Disordered" evidence="1">
    <location>
        <begin position="274"/>
        <end position="296"/>
    </location>
</feature>
<evidence type="ECO:0000313" key="2">
    <source>
        <dbReference type="EMBL" id="RKQ92893.1"/>
    </source>
</evidence>
<accession>A0A660LGD6</accession>
<dbReference type="RefSeq" id="WP_121250665.1">
    <property type="nucleotide sequence ID" value="NZ_RBIL01000001.1"/>
</dbReference>
<evidence type="ECO:0000256" key="1">
    <source>
        <dbReference type="SAM" id="MobiDB-lite"/>
    </source>
</evidence>
<dbReference type="InterPro" id="IPR029063">
    <property type="entry name" value="SAM-dependent_MTases_sf"/>
</dbReference>
<gene>
    <name evidence="2" type="ORF">C8N24_2749</name>
</gene>
<proteinExistence type="predicted"/>
<dbReference type="OrthoDB" id="3763870at2"/>
<keyword evidence="3" id="KW-1185">Reference proteome</keyword>
<name>A0A660LGD6_9ACTN</name>
<dbReference type="Proteomes" id="UP000278962">
    <property type="component" value="Unassembled WGS sequence"/>
</dbReference>
<evidence type="ECO:0008006" key="4">
    <source>
        <dbReference type="Google" id="ProtNLM"/>
    </source>
</evidence>
<dbReference type="Gene3D" id="3.40.50.150">
    <property type="entry name" value="Vaccinia Virus protein VP39"/>
    <property type="match status" value="1"/>
</dbReference>
<sequence length="296" mass="32350">MLNWLTRYAVLVDDLGPGRPSVLDVGCGPVGLYSVLPDLPFAGQDIAFPGRVADTMFAVRTAPGPFPWKDGAFDTIACLDTLEHMPADVRGPFVAELARVAARRVFVSCPLAEAGDLDTMFRQMYEAAGLDAPDWLDEHAEHGLPTGAEVAEACAHATGFRVEPWAQVNGVLSTLAVVADVHPELAAKGATEYRDHHDQWLRMMRESRFGDSYRVGFVLTREAPLTPTVTVDDFASTVVRALRCPACSETRLERTETGLRCSACTLELVPDETGAYDLRPTSSPPAPKRSRLPWRR</sequence>
<dbReference type="AlphaFoldDB" id="A0A660LGD6"/>
<organism evidence="2 3">
    <name type="scientific">Solirubrobacter pauli</name>
    <dbReference type="NCBI Taxonomy" id="166793"/>
    <lineage>
        <taxon>Bacteria</taxon>
        <taxon>Bacillati</taxon>
        <taxon>Actinomycetota</taxon>
        <taxon>Thermoleophilia</taxon>
        <taxon>Solirubrobacterales</taxon>
        <taxon>Solirubrobacteraceae</taxon>
        <taxon>Solirubrobacter</taxon>
    </lineage>
</organism>
<evidence type="ECO:0000313" key="3">
    <source>
        <dbReference type="Proteomes" id="UP000278962"/>
    </source>
</evidence>
<dbReference type="EMBL" id="RBIL01000001">
    <property type="protein sequence ID" value="RKQ92893.1"/>
    <property type="molecule type" value="Genomic_DNA"/>
</dbReference>
<dbReference type="SUPFAM" id="SSF53335">
    <property type="entry name" value="S-adenosyl-L-methionine-dependent methyltransferases"/>
    <property type="match status" value="1"/>
</dbReference>